<dbReference type="EMBL" id="KQ090436">
    <property type="protein sequence ID" value="KMS95768.1"/>
    <property type="molecule type" value="Genomic_DNA"/>
</dbReference>
<name>A0A0J8B726_BETVV</name>
<dbReference type="Gramene" id="KMS95768">
    <property type="protein sequence ID" value="KMS95768"/>
    <property type="gene ID" value="BVRB_005120"/>
</dbReference>
<keyword evidence="3" id="KW-1185">Reference proteome</keyword>
<gene>
    <name evidence="2" type="ORF">BVRB_005120</name>
</gene>
<reference evidence="2 3" key="1">
    <citation type="journal article" date="2014" name="Nature">
        <title>The genome of the recently domesticated crop plant sugar beet (Beta vulgaris).</title>
        <authorList>
            <person name="Dohm J.C."/>
            <person name="Minoche A.E."/>
            <person name="Holtgrawe D."/>
            <person name="Capella-Gutierrez S."/>
            <person name="Zakrzewski F."/>
            <person name="Tafer H."/>
            <person name="Rupp O."/>
            <person name="Sorensen T.R."/>
            <person name="Stracke R."/>
            <person name="Reinhardt R."/>
            <person name="Goesmann A."/>
            <person name="Kraft T."/>
            <person name="Schulz B."/>
            <person name="Stadler P.F."/>
            <person name="Schmidt T."/>
            <person name="Gabaldon T."/>
            <person name="Lehrach H."/>
            <person name="Weisshaar B."/>
            <person name="Himmelbauer H."/>
        </authorList>
    </citation>
    <scope>NUCLEOTIDE SEQUENCE [LARGE SCALE GENOMIC DNA]</scope>
    <source>
        <tissue evidence="2">Taproot</tissue>
    </source>
</reference>
<proteinExistence type="predicted"/>
<protein>
    <submittedName>
        <fullName evidence="2">Uncharacterized protein</fullName>
    </submittedName>
</protein>
<feature type="region of interest" description="Disordered" evidence="1">
    <location>
        <begin position="1"/>
        <end position="23"/>
    </location>
</feature>
<dbReference type="AlphaFoldDB" id="A0A0J8B726"/>
<evidence type="ECO:0000313" key="2">
    <source>
        <dbReference type="EMBL" id="KMS95768.1"/>
    </source>
</evidence>
<evidence type="ECO:0000313" key="3">
    <source>
        <dbReference type="Proteomes" id="UP000035740"/>
    </source>
</evidence>
<accession>A0A0J8B726</accession>
<organism evidence="2 3">
    <name type="scientific">Beta vulgaris subsp. vulgaris</name>
    <name type="common">Beet</name>
    <dbReference type="NCBI Taxonomy" id="3555"/>
    <lineage>
        <taxon>Eukaryota</taxon>
        <taxon>Viridiplantae</taxon>
        <taxon>Streptophyta</taxon>
        <taxon>Embryophyta</taxon>
        <taxon>Tracheophyta</taxon>
        <taxon>Spermatophyta</taxon>
        <taxon>Magnoliopsida</taxon>
        <taxon>eudicotyledons</taxon>
        <taxon>Gunneridae</taxon>
        <taxon>Pentapetalae</taxon>
        <taxon>Caryophyllales</taxon>
        <taxon>Chenopodiaceae</taxon>
        <taxon>Betoideae</taxon>
        <taxon>Beta</taxon>
    </lineage>
</organism>
<sequence length="74" mass="8473">MSDDEATSFEAKDEDEDPSAITEEDVDETLDALFLSAYELGTPYVQIDNNWRGRIENEFFQKGELAFASRRVMC</sequence>
<dbReference type="Proteomes" id="UP000035740">
    <property type="component" value="Unassembled WGS sequence"/>
</dbReference>
<evidence type="ECO:0000256" key="1">
    <source>
        <dbReference type="SAM" id="MobiDB-lite"/>
    </source>
</evidence>